<evidence type="ECO:0000313" key="16">
    <source>
        <dbReference type="EMBL" id="PNQ98373.1"/>
    </source>
</evidence>
<evidence type="ECO:0000256" key="5">
    <source>
        <dbReference type="ARBA" id="ARBA00018679"/>
    </source>
</evidence>
<evidence type="ECO:0000256" key="9">
    <source>
        <dbReference type="ARBA" id="ARBA00023239"/>
    </source>
</evidence>
<organism evidence="15 17">
    <name type="scientific">Azospirillum argentinense</name>
    <dbReference type="NCBI Taxonomy" id="2970906"/>
    <lineage>
        <taxon>Bacteria</taxon>
        <taxon>Pseudomonadati</taxon>
        <taxon>Pseudomonadota</taxon>
        <taxon>Alphaproteobacteria</taxon>
        <taxon>Rhodospirillales</taxon>
        <taxon>Azospirillaceae</taxon>
        <taxon>Azospirillum</taxon>
    </lineage>
</organism>
<dbReference type="InterPro" id="IPR036052">
    <property type="entry name" value="TrpB-like_PALP_sf"/>
</dbReference>
<dbReference type="GO" id="GO:0030170">
    <property type="term" value="F:pyridoxal phosphate binding"/>
    <property type="evidence" value="ECO:0007669"/>
    <property type="project" value="InterPro"/>
</dbReference>
<dbReference type="Gene3D" id="3.40.50.1100">
    <property type="match status" value="2"/>
</dbReference>
<reference evidence="16 18" key="2">
    <citation type="submission" date="2018-01" db="EMBL/GenBank/DDBJ databases">
        <title>Whole genome sequence of Azospirillum brasilense REC3 isolated from strawberry roots.</title>
        <authorList>
            <person name="Fontana C.A."/>
            <person name="Salazar S.M."/>
            <person name="Bassi D."/>
            <person name="Puglisi E."/>
            <person name="Lovaisa N.C."/>
            <person name="Toffoli L.M."/>
            <person name="Pedraza R."/>
            <person name="Cocconcelli P.S."/>
        </authorList>
    </citation>
    <scope>NUCLEOTIDE SEQUENCE [LARGE SCALE GENOMIC DNA]</scope>
    <source>
        <strain evidence="16 18">REC3</strain>
    </source>
</reference>
<evidence type="ECO:0000256" key="1">
    <source>
        <dbReference type="ARBA" id="ARBA00001933"/>
    </source>
</evidence>
<evidence type="ECO:0000256" key="6">
    <source>
        <dbReference type="ARBA" id="ARBA00022605"/>
    </source>
</evidence>
<dbReference type="RefSeq" id="WP_038527105.1">
    <property type="nucleotide sequence ID" value="NZ_CP007793.1"/>
</dbReference>
<dbReference type="Pfam" id="PF00291">
    <property type="entry name" value="PALP"/>
    <property type="match status" value="1"/>
</dbReference>
<feature type="domain" description="Threonine synthase N-terminal" evidence="14">
    <location>
        <begin position="2"/>
        <end position="80"/>
    </location>
</feature>
<dbReference type="EMBL" id="POWG01000012">
    <property type="protein sequence ID" value="PNQ98373.1"/>
    <property type="molecule type" value="Genomic_DNA"/>
</dbReference>
<sequence>MKYVSTRGQAPVLGFEEVLLAGLARDGGLYVPESWPQFSADEIRAMRGLPYSEIAVRVMLPFLGGAIAEDDFRAIVKDAYASFDHAAVVPLVQLDQRTWVMELFHGPTLAFKDVALQLLGRLFDHVLAKRGERVTIVGATSGDTGSAAIEACRDRQNVDIFILHPKGRTSEVQRRQMTSVLSDNVHNIALHGTFDDCQDLVKALFNDMAFRDKMGLSAVNSINWARIMAQIVYYFAAAVALGAPDRKVAFTVPTGNFGNVYAAYGARAMGLPVERLIVGSNANDILARFFASGTMSAAPVVPTLSPSMDIQISSNFERLLFDLLGRDGAAVQAAMDGFRAEGKFAVTDAQLAEAHAIFAAGRADDARTMDVIKEVWEKTGGYQVDPHTAVGIHSAATAPVDPSVPVVVMATAHPAKFPDAVETATGRRPVLPPRLADLYEREERLSELPNDVAAVQDFVVARARAAKEAA</sequence>
<evidence type="ECO:0000313" key="18">
    <source>
        <dbReference type="Proteomes" id="UP000236268"/>
    </source>
</evidence>
<dbReference type="EMBL" id="CP007793">
    <property type="protein sequence ID" value="AIB11297.1"/>
    <property type="molecule type" value="Genomic_DNA"/>
</dbReference>
<gene>
    <name evidence="15" type="ORF">ABAZ39_04565</name>
    <name evidence="16" type="ORF">C1S70_12905</name>
</gene>
<dbReference type="Proteomes" id="UP000027186">
    <property type="component" value="Chromosome"/>
</dbReference>
<feature type="domain" description="Tryptophan synthase beta chain-like PALP" evidence="13">
    <location>
        <begin position="94"/>
        <end position="359"/>
    </location>
</feature>
<comment type="similarity">
    <text evidence="3">Belongs to the threonine synthase family.</text>
</comment>
<dbReference type="Pfam" id="PF14821">
    <property type="entry name" value="Thr_synth_N"/>
    <property type="match status" value="1"/>
</dbReference>
<dbReference type="OrthoDB" id="9763107at2"/>
<evidence type="ECO:0000259" key="14">
    <source>
        <dbReference type="Pfam" id="PF14821"/>
    </source>
</evidence>
<comment type="cofactor">
    <cofactor evidence="1 12">
        <name>pyridoxal 5'-phosphate</name>
        <dbReference type="ChEBI" id="CHEBI:597326"/>
    </cofactor>
</comment>
<proteinExistence type="inferred from homology"/>
<evidence type="ECO:0000256" key="8">
    <source>
        <dbReference type="ARBA" id="ARBA00022898"/>
    </source>
</evidence>
<dbReference type="EC" id="4.2.3.1" evidence="4 11"/>
<dbReference type="InterPro" id="IPR029144">
    <property type="entry name" value="Thr_synth_N"/>
</dbReference>
<evidence type="ECO:0000256" key="7">
    <source>
        <dbReference type="ARBA" id="ARBA00022697"/>
    </source>
</evidence>
<dbReference type="SUPFAM" id="SSF53686">
    <property type="entry name" value="Tryptophan synthase beta subunit-like PLP-dependent enzymes"/>
    <property type="match status" value="1"/>
</dbReference>
<evidence type="ECO:0000256" key="10">
    <source>
        <dbReference type="ARBA" id="ARBA00049144"/>
    </source>
</evidence>
<evidence type="ECO:0000313" key="17">
    <source>
        <dbReference type="Proteomes" id="UP000027186"/>
    </source>
</evidence>
<evidence type="ECO:0000256" key="3">
    <source>
        <dbReference type="ARBA" id="ARBA00005517"/>
    </source>
</evidence>
<dbReference type="Pfam" id="PF24857">
    <property type="entry name" value="THR4_C"/>
    <property type="match status" value="1"/>
</dbReference>
<keyword evidence="9 15" id="KW-0456">Lyase</keyword>
<accession>A0A060DEP5</accession>
<dbReference type="GO" id="GO:0004795">
    <property type="term" value="F:threonine synthase activity"/>
    <property type="evidence" value="ECO:0007669"/>
    <property type="project" value="UniProtKB-UniRule"/>
</dbReference>
<keyword evidence="6" id="KW-0028">Amino-acid biosynthesis</keyword>
<dbReference type="FunFam" id="3.90.1380.10:FF:000002">
    <property type="entry name" value="Threonine synthase"/>
    <property type="match status" value="1"/>
</dbReference>
<dbReference type="GO" id="GO:0009088">
    <property type="term" value="P:threonine biosynthetic process"/>
    <property type="evidence" value="ECO:0007669"/>
    <property type="project" value="UniProtKB-UniRule"/>
</dbReference>
<dbReference type="AlphaFoldDB" id="A0A060DEP5"/>
<accession>A0A2K1G0R0</accession>
<evidence type="ECO:0000256" key="11">
    <source>
        <dbReference type="NCBIfam" id="TIGR00260"/>
    </source>
</evidence>
<protein>
    <recommendedName>
        <fullName evidence="5 11">Threonine synthase</fullName>
        <ecNumber evidence="4 11">4.2.3.1</ecNumber>
    </recommendedName>
</protein>
<reference evidence="15 17" key="1">
    <citation type="journal article" date="2014" name="Genome Announc.">
        <title>Complete Genome Sequence of the Model Rhizosphere Strain Azospirillum brasilense Az39, Successfully Applied in Agriculture.</title>
        <authorList>
            <person name="Rivera D."/>
            <person name="Revale S."/>
            <person name="Molina R."/>
            <person name="Gualpa J."/>
            <person name="Puente M."/>
            <person name="Maroniche G."/>
            <person name="Paris G."/>
            <person name="Baker D."/>
            <person name="Clavijo B."/>
            <person name="McLay K."/>
            <person name="Spaepen S."/>
            <person name="Perticari A."/>
            <person name="Vazquez M."/>
            <person name="Wisniewski-Dye F."/>
            <person name="Watkins C."/>
            <person name="Martinez-Abarca F."/>
            <person name="Vanderleyden J."/>
            <person name="Cassan F."/>
        </authorList>
    </citation>
    <scope>NUCLEOTIDE SEQUENCE [LARGE SCALE GENOMIC DNA]</scope>
    <source>
        <strain evidence="15 17">Az39</strain>
    </source>
</reference>
<evidence type="ECO:0000256" key="2">
    <source>
        <dbReference type="ARBA" id="ARBA00004979"/>
    </source>
</evidence>
<dbReference type="Proteomes" id="UP000236268">
    <property type="component" value="Unassembled WGS sequence"/>
</dbReference>
<evidence type="ECO:0000256" key="4">
    <source>
        <dbReference type="ARBA" id="ARBA00013028"/>
    </source>
</evidence>
<evidence type="ECO:0000256" key="12">
    <source>
        <dbReference type="PIRSR" id="PIRSR604450-51"/>
    </source>
</evidence>
<keyword evidence="7" id="KW-0791">Threonine biosynthesis</keyword>
<dbReference type="NCBIfam" id="TIGR00260">
    <property type="entry name" value="thrC"/>
    <property type="match status" value="1"/>
</dbReference>
<dbReference type="PANTHER" id="PTHR42690">
    <property type="entry name" value="THREONINE SYNTHASE FAMILY MEMBER"/>
    <property type="match status" value="1"/>
</dbReference>
<comment type="pathway">
    <text evidence="2">Amino-acid biosynthesis; L-threonine biosynthesis; L-threonine from L-aspartate: step 5/5.</text>
</comment>
<comment type="catalytic activity">
    <reaction evidence="10">
        <text>O-phospho-L-homoserine + H2O = L-threonine + phosphate</text>
        <dbReference type="Rhea" id="RHEA:10840"/>
        <dbReference type="ChEBI" id="CHEBI:15377"/>
        <dbReference type="ChEBI" id="CHEBI:43474"/>
        <dbReference type="ChEBI" id="CHEBI:57590"/>
        <dbReference type="ChEBI" id="CHEBI:57926"/>
        <dbReference type="EC" id="4.2.3.1"/>
    </reaction>
</comment>
<feature type="modified residue" description="N6-(pyridoxal phosphate)lysine" evidence="12">
    <location>
        <position position="112"/>
    </location>
</feature>
<dbReference type="InterPro" id="IPR037158">
    <property type="entry name" value="Thr_synth_N_sf"/>
</dbReference>
<dbReference type="KEGG" id="abq:ABAZ39_04565"/>
<evidence type="ECO:0000313" key="15">
    <source>
        <dbReference type="EMBL" id="AIB11297.1"/>
    </source>
</evidence>
<dbReference type="Gene3D" id="3.90.1380.10">
    <property type="entry name" value="Threonine synthase, N-terminal domain"/>
    <property type="match status" value="1"/>
</dbReference>
<keyword evidence="8 12" id="KW-0663">Pyridoxal phosphate</keyword>
<dbReference type="PROSITE" id="PS00165">
    <property type="entry name" value="DEHYDRATASE_SER_THR"/>
    <property type="match status" value="1"/>
</dbReference>
<dbReference type="InterPro" id="IPR004450">
    <property type="entry name" value="Thr_synthase-like"/>
</dbReference>
<dbReference type="UniPathway" id="UPA00050">
    <property type="reaction ID" value="UER00065"/>
</dbReference>
<name>A0A060DEP5_9PROT</name>
<evidence type="ECO:0000259" key="13">
    <source>
        <dbReference type="Pfam" id="PF00291"/>
    </source>
</evidence>
<dbReference type="InterPro" id="IPR051166">
    <property type="entry name" value="Threonine_Synthase"/>
</dbReference>
<dbReference type="CDD" id="cd01560">
    <property type="entry name" value="Thr-synth_2"/>
    <property type="match status" value="1"/>
</dbReference>
<dbReference type="PANTHER" id="PTHR42690:SF1">
    <property type="entry name" value="THREONINE SYNTHASE-LIKE 2"/>
    <property type="match status" value="1"/>
</dbReference>
<dbReference type="InterPro" id="IPR001926">
    <property type="entry name" value="TrpB-like_PALP"/>
</dbReference>
<dbReference type="InterPro" id="IPR000634">
    <property type="entry name" value="Ser/Thr_deHydtase_PyrdxlP-BS"/>
</dbReference>